<evidence type="ECO:0000259" key="13">
    <source>
        <dbReference type="Pfam" id="PF07715"/>
    </source>
</evidence>
<dbReference type="InterPro" id="IPR039426">
    <property type="entry name" value="TonB-dep_rcpt-like"/>
</dbReference>
<keyword evidence="4 10" id="KW-0812">Transmembrane</keyword>
<dbReference type="SUPFAM" id="SSF56935">
    <property type="entry name" value="Porins"/>
    <property type="match status" value="1"/>
</dbReference>
<evidence type="ECO:0000259" key="12">
    <source>
        <dbReference type="Pfam" id="PF00593"/>
    </source>
</evidence>
<keyword evidence="3 10" id="KW-1134">Transmembrane beta strand</keyword>
<accession>A0A1N7IA63</accession>
<evidence type="ECO:0000256" key="2">
    <source>
        <dbReference type="ARBA" id="ARBA00022448"/>
    </source>
</evidence>
<sequence length="711" mass="82035">MILCSNSCALSLLSYIYPLALSLFLNELMGPKPTTSQFHKVVFTVFVLTSQFLFSQTKKKDSIKEETIKVVNIYKKNFKEILPAQILQGEELERLNSHSVADALRYFSGVQIKDYGGMGGLKTINIRSMGSQHVGVFYDGIQLGNAQNGVVDLGRYSLDDLEEISLYNGQKSEIFQPAKDFGSSGSIYLQPKTPVFTGTRKTNLVIRAKSASIDLFNPSFRLEQKISKRISASVSAEFLQSDGLYKFRYTRKYPNGETATDTIAKRYDSDIKAKRFETSVNGTLNNGSWNIRGYGYISDRGIPAPIVKYRFKARGARMLDENYFVQANFRKKLFPKFETQLKAKFAYDYTHFNDTVLAQTVKSSINTYIQREVYLSSSNLYSINSNWDVSLSGDFQYNNLNADLTNFTYPTRYTTLVALATTYQWNRLKFLGSLLGTFTFEEVRRNKRPDDRREWTPALFMSYQPAAIPELTLRAFYKKIFRLPTFNDLYYTNIGSTYLEPEFTFQHDIGFTYQKKYNNSLLKSFYVKVDGYYNRVKDKIVAVPTVNMFRWMMVNLGRVEIIGADVNVQAEMMLGKVKLKPLLSYTYQSAKDKTDKGWGIIPGDTFYGQQIPYTPWHSGSFTMMADYKDWGFNYSMIYVGKRYDGQMDNIQYNFVQPWYTHDLSVQKKLSLAGHPFKINLEMNNVFNQYYDVVQNYPMPGRNFRLTLNFTL</sequence>
<evidence type="ECO:0000256" key="7">
    <source>
        <dbReference type="ARBA" id="ARBA00023136"/>
    </source>
</evidence>
<dbReference type="InterPro" id="IPR036942">
    <property type="entry name" value="Beta-barrel_TonB_sf"/>
</dbReference>
<comment type="similarity">
    <text evidence="10 11">Belongs to the TonB-dependent receptor family.</text>
</comment>
<organism evidence="14 15">
    <name type="scientific">Chryseobacterium joostei</name>
    <dbReference type="NCBI Taxonomy" id="112234"/>
    <lineage>
        <taxon>Bacteria</taxon>
        <taxon>Pseudomonadati</taxon>
        <taxon>Bacteroidota</taxon>
        <taxon>Flavobacteriia</taxon>
        <taxon>Flavobacteriales</taxon>
        <taxon>Weeksellaceae</taxon>
        <taxon>Chryseobacterium group</taxon>
        <taxon>Chryseobacterium</taxon>
    </lineage>
</organism>
<dbReference type="InterPro" id="IPR000531">
    <property type="entry name" value="Beta-barrel_TonB"/>
</dbReference>
<dbReference type="PANTHER" id="PTHR30069">
    <property type="entry name" value="TONB-DEPENDENT OUTER MEMBRANE RECEPTOR"/>
    <property type="match status" value="1"/>
</dbReference>
<dbReference type="Proteomes" id="UP000186106">
    <property type="component" value="Unassembled WGS sequence"/>
</dbReference>
<dbReference type="STRING" id="112234.SAMN05421768_103506"/>
<dbReference type="GO" id="GO:0015344">
    <property type="term" value="F:siderophore uptake transmembrane transporter activity"/>
    <property type="evidence" value="ECO:0007669"/>
    <property type="project" value="TreeGrafter"/>
</dbReference>
<keyword evidence="8 14" id="KW-0675">Receptor</keyword>
<dbReference type="GO" id="GO:0009279">
    <property type="term" value="C:cell outer membrane"/>
    <property type="evidence" value="ECO:0007669"/>
    <property type="project" value="UniProtKB-SubCell"/>
</dbReference>
<dbReference type="Gene3D" id="2.40.170.20">
    <property type="entry name" value="TonB-dependent receptor, beta-barrel domain"/>
    <property type="match status" value="1"/>
</dbReference>
<keyword evidence="7 10" id="KW-0472">Membrane</keyword>
<keyword evidence="6 11" id="KW-0798">TonB box</keyword>
<evidence type="ECO:0000256" key="1">
    <source>
        <dbReference type="ARBA" id="ARBA00004571"/>
    </source>
</evidence>
<evidence type="ECO:0000256" key="6">
    <source>
        <dbReference type="ARBA" id="ARBA00023077"/>
    </source>
</evidence>
<keyword evidence="5" id="KW-0732">Signal</keyword>
<comment type="subcellular location">
    <subcellularLocation>
        <location evidence="1 10">Cell outer membrane</location>
        <topology evidence="1 10">Multi-pass membrane protein</topology>
    </subcellularLocation>
</comment>
<keyword evidence="9 10" id="KW-0998">Cell outer membrane</keyword>
<proteinExistence type="inferred from homology"/>
<evidence type="ECO:0000313" key="15">
    <source>
        <dbReference type="Proteomes" id="UP000186106"/>
    </source>
</evidence>
<dbReference type="RefSeq" id="WP_317043346.1">
    <property type="nucleotide sequence ID" value="NZ_CP033926.1"/>
</dbReference>
<evidence type="ECO:0000256" key="4">
    <source>
        <dbReference type="ARBA" id="ARBA00022692"/>
    </source>
</evidence>
<dbReference type="Gene3D" id="2.170.130.10">
    <property type="entry name" value="TonB-dependent receptor, plug domain"/>
    <property type="match status" value="1"/>
</dbReference>
<evidence type="ECO:0000256" key="3">
    <source>
        <dbReference type="ARBA" id="ARBA00022452"/>
    </source>
</evidence>
<feature type="domain" description="TonB-dependent receptor-like beta-barrel" evidence="12">
    <location>
        <begin position="276"/>
        <end position="685"/>
    </location>
</feature>
<dbReference type="Pfam" id="PF07715">
    <property type="entry name" value="Plug"/>
    <property type="match status" value="1"/>
</dbReference>
<evidence type="ECO:0000256" key="5">
    <source>
        <dbReference type="ARBA" id="ARBA00022729"/>
    </source>
</evidence>
<dbReference type="PANTHER" id="PTHR30069:SF29">
    <property type="entry name" value="HEMOGLOBIN AND HEMOGLOBIN-HAPTOGLOBIN-BINDING PROTEIN 1-RELATED"/>
    <property type="match status" value="1"/>
</dbReference>
<dbReference type="AlphaFoldDB" id="A0A1N7IA63"/>
<dbReference type="InterPro" id="IPR012910">
    <property type="entry name" value="Plug_dom"/>
</dbReference>
<protein>
    <submittedName>
        <fullName evidence="14">Outer membrane cobalamin receptor protein</fullName>
    </submittedName>
</protein>
<dbReference type="PROSITE" id="PS52016">
    <property type="entry name" value="TONB_DEPENDENT_REC_3"/>
    <property type="match status" value="1"/>
</dbReference>
<evidence type="ECO:0000256" key="8">
    <source>
        <dbReference type="ARBA" id="ARBA00023170"/>
    </source>
</evidence>
<dbReference type="InterPro" id="IPR037066">
    <property type="entry name" value="Plug_dom_sf"/>
</dbReference>
<evidence type="ECO:0000256" key="11">
    <source>
        <dbReference type="RuleBase" id="RU003357"/>
    </source>
</evidence>
<dbReference type="EMBL" id="FTNZ01000003">
    <property type="protein sequence ID" value="SIS33971.1"/>
    <property type="molecule type" value="Genomic_DNA"/>
</dbReference>
<keyword evidence="2 10" id="KW-0813">Transport</keyword>
<gene>
    <name evidence="14" type="ORF">SAMN05421768_103506</name>
</gene>
<evidence type="ECO:0000313" key="14">
    <source>
        <dbReference type="EMBL" id="SIS33971.1"/>
    </source>
</evidence>
<name>A0A1N7IA63_9FLAO</name>
<feature type="domain" description="TonB-dependent receptor plug" evidence="13">
    <location>
        <begin position="84"/>
        <end position="172"/>
    </location>
</feature>
<reference evidence="14 15" key="1">
    <citation type="submission" date="2017-01" db="EMBL/GenBank/DDBJ databases">
        <authorList>
            <person name="Mah S.A."/>
            <person name="Swanson W.J."/>
            <person name="Moy G.W."/>
            <person name="Vacquier V.D."/>
        </authorList>
    </citation>
    <scope>NUCLEOTIDE SEQUENCE [LARGE SCALE GENOMIC DNA]</scope>
    <source>
        <strain evidence="14 15">DSM 16927</strain>
    </source>
</reference>
<dbReference type="Pfam" id="PF00593">
    <property type="entry name" value="TonB_dep_Rec_b-barrel"/>
    <property type="match status" value="1"/>
</dbReference>
<dbReference type="GO" id="GO:0044718">
    <property type="term" value="P:siderophore transmembrane transport"/>
    <property type="evidence" value="ECO:0007669"/>
    <property type="project" value="TreeGrafter"/>
</dbReference>
<evidence type="ECO:0000256" key="10">
    <source>
        <dbReference type="PROSITE-ProRule" id="PRU01360"/>
    </source>
</evidence>
<evidence type="ECO:0000256" key="9">
    <source>
        <dbReference type="ARBA" id="ARBA00023237"/>
    </source>
</evidence>